<dbReference type="InterPro" id="IPR011990">
    <property type="entry name" value="TPR-like_helical_dom_sf"/>
</dbReference>
<reference evidence="1" key="1">
    <citation type="submission" date="2018-05" db="EMBL/GenBank/DDBJ databases">
        <authorList>
            <person name="Lanie J.A."/>
            <person name="Ng W.-L."/>
            <person name="Kazmierczak K.M."/>
            <person name="Andrzejewski T.M."/>
            <person name="Davidsen T.M."/>
            <person name="Wayne K.J."/>
            <person name="Tettelin H."/>
            <person name="Glass J.I."/>
            <person name="Rusch D."/>
            <person name="Podicherti R."/>
            <person name="Tsui H.-C.T."/>
            <person name="Winkler M.E."/>
        </authorList>
    </citation>
    <scope>NUCLEOTIDE SEQUENCE</scope>
</reference>
<dbReference type="AlphaFoldDB" id="A0A381SN21"/>
<sequence>MRFLISAFSNQFFRISLRSALLPAVILTAGCSVTRIYHEVPPSPDALSEINSFHVNQVEGVQSALFGKILIHELDQFPQLNYLAIFPEVSKTNAAVLSAEVRRYSTNDEEKTLPQTHISLVEHKVLQENPSGLNVFRRTFEFEEKTYSERIIQRTSDLEIAFKVTNIAGDKTLYFKVENASIEQSYRGDENILLIPDSGDAMIHLAQLLIRKFLDRINPEQNEHVVELEKGTNPVPFTFGLLDFGHPRIIRSNHFATGNRYDLALKGWNYVLFEPRTYPKFERFIFTDEVYIRLKKSGLPQTTLRPLLEIHGKSFDHNEINIVLSGLIPNQDFERYAQIIKSHSRISQNINRLNYAAAHYNLGVVFQLRNELELAAYHFSQANAYNPQEKYSQAWTDLQHLKGEYNPLASMMDHSVESYGKLPPPEGALLQPKTN</sequence>
<proteinExistence type="predicted"/>
<organism evidence="1">
    <name type="scientific">marine metagenome</name>
    <dbReference type="NCBI Taxonomy" id="408172"/>
    <lineage>
        <taxon>unclassified sequences</taxon>
        <taxon>metagenomes</taxon>
        <taxon>ecological metagenomes</taxon>
    </lineage>
</organism>
<dbReference type="PROSITE" id="PS51257">
    <property type="entry name" value="PROKAR_LIPOPROTEIN"/>
    <property type="match status" value="1"/>
</dbReference>
<accession>A0A381SN21</accession>
<protein>
    <submittedName>
        <fullName evidence="1">Uncharacterized protein</fullName>
    </submittedName>
</protein>
<evidence type="ECO:0000313" key="1">
    <source>
        <dbReference type="EMBL" id="SVA02693.1"/>
    </source>
</evidence>
<gene>
    <name evidence="1" type="ORF">METZ01_LOCUS55547</name>
</gene>
<dbReference type="EMBL" id="UINC01003030">
    <property type="protein sequence ID" value="SVA02693.1"/>
    <property type="molecule type" value="Genomic_DNA"/>
</dbReference>
<dbReference type="InterPro" id="IPR019734">
    <property type="entry name" value="TPR_rpt"/>
</dbReference>
<dbReference type="Gene3D" id="1.25.40.10">
    <property type="entry name" value="Tetratricopeptide repeat domain"/>
    <property type="match status" value="1"/>
</dbReference>
<dbReference type="PROSITE" id="PS50005">
    <property type="entry name" value="TPR"/>
    <property type="match status" value="1"/>
</dbReference>
<name>A0A381SN21_9ZZZZ</name>